<evidence type="ECO:0000313" key="3">
    <source>
        <dbReference type="EMBL" id="MDP9893842.1"/>
    </source>
</evidence>
<dbReference type="GO" id="GO:0000271">
    <property type="term" value="P:polysaccharide biosynthetic process"/>
    <property type="evidence" value="ECO:0007669"/>
    <property type="project" value="TreeGrafter"/>
</dbReference>
<dbReference type="PANTHER" id="PTHR23028:SF53">
    <property type="entry name" value="ACYL_TRANSF_3 DOMAIN-CONTAINING PROTEIN"/>
    <property type="match status" value="1"/>
</dbReference>
<dbReference type="AlphaFoldDB" id="A0AAW8CUA2"/>
<feature type="transmembrane region" description="Helical" evidence="1">
    <location>
        <begin position="276"/>
        <end position="295"/>
    </location>
</feature>
<feature type="transmembrane region" description="Helical" evidence="1">
    <location>
        <begin position="177"/>
        <end position="199"/>
    </location>
</feature>
<feature type="transmembrane region" description="Helical" evidence="1">
    <location>
        <begin position="370"/>
        <end position="391"/>
    </location>
</feature>
<dbReference type="Pfam" id="PF01757">
    <property type="entry name" value="Acyl_transf_3"/>
    <property type="match status" value="1"/>
</dbReference>
<evidence type="ECO:0000259" key="2">
    <source>
        <dbReference type="Pfam" id="PF01757"/>
    </source>
</evidence>
<gene>
    <name evidence="3" type="ORF">J2W31_002957</name>
</gene>
<dbReference type="RefSeq" id="WP_307685193.1">
    <property type="nucleotide sequence ID" value="NZ_JAUSRD010000006.1"/>
</dbReference>
<dbReference type="InterPro" id="IPR002656">
    <property type="entry name" value="Acyl_transf_3_dom"/>
</dbReference>
<dbReference type="PANTHER" id="PTHR23028">
    <property type="entry name" value="ACETYLTRANSFERASE"/>
    <property type="match status" value="1"/>
</dbReference>
<accession>A0AAW8CUA2</accession>
<feature type="transmembrane region" description="Helical" evidence="1">
    <location>
        <begin position="307"/>
        <end position="328"/>
    </location>
</feature>
<feature type="transmembrane region" description="Helical" evidence="1">
    <location>
        <begin position="117"/>
        <end position="135"/>
    </location>
</feature>
<feature type="domain" description="Acyltransferase 3" evidence="2">
    <location>
        <begin position="41"/>
        <end position="388"/>
    </location>
</feature>
<keyword evidence="1" id="KW-0472">Membrane</keyword>
<proteinExistence type="predicted"/>
<dbReference type="InterPro" id="IPR050879">
    <property type="entry name" value="Acyltransferase_3"/>
</dbReference>
<organism evidence="3 4">
    <name type="scientific">Variovorax boronicumulans</name>
    <dbReference type="NCBI Taxonomy" id="436515"/>
    <lineage>
        <taxon>Bacteria</taxon>
        <taxon>Pseudomonadati</taxon>
        <taxon>Pseudomonadota</taxon>
        <taxon>Betaproteobacteria</taxon>
        <taxon>Burkholderiales</taxon>
        <taxon>Comamonadaceae</taxon>
        <taxon>Variovorax</taxon>
    </lineage>
</organism>
<evidence type="ECO:0000313" key="4">
    <source>
        <dbReference type="Proteomes" id="UP001242045"/>
    </source>
</evidence>
<comment type="caution">
    <text evidence="3">The sequence shown here is derived from an EMBL/GenBank/DDBJ whole genome shotgun (WGS) entry which is preliminary data.</text>
</comment>
<feature type="transmembrane region" description="Helical" evidence="1">
    <location>
        <begin position="211"/>
        <end position="228"/>
    </location>
</feature>
<dbReference type="GO" id="GO:0016020">
    <property type="term" value="C:membrane"/>
    <property type="evidence" value="ECO:0007669"/>
    <property type="project" value="TreeGrafter"/>
</dbReference>
<name>A0AAW8CUA2_9BURK</name>
<feature type="transmembrane region" description="Helical" evidence="1">
    <location>
        <begin position="340"/>
        <end position="358"/>
    </location>
</feature>
<feature type="transmembrane region" description="Helical" evidence="1">
    <location>
        <begin position="240"/>
        <end position="264"/>
    </location>
</feature>
<feature type="transmembrane region" description="Helical" evidence="1">
    <location>
        <begin position="76"/>
        <end position="97"/>
    </location>
</feature>
<keyword evidence="1" id="KW-0812">Transmembrane</keyword>
<sequence>MSVFSAWPYIALMGVVLVALALPVFRAADEPASRDQRTTTLDGLRGFLALSVFVHHLMVTHGYLQRGEWTFPPTGFPTQLGQVGVGVFFMITGFLFWGKLLDTQGRPDWHSLYIGRLWRIGPMYLVAVGLMLFVVACKTGFTLKEPVWSVLSGALQWLALGIVPTQPDVNGYEGTRFILAGVTWTVFVEWLFYGSLWLMAPLARHGRTPRFVGGALLVCLLALAFAALQSTGVSPSHPTLALVIGALLWVLASFLMGMVSAWLVRHEGASRLLASRLPAGAASLLAVACMGAVLFGFPHMAGPVQVVLLWVFFHLVCDGSTLYGLLALRAAGRMSTASYSIYLLQGIALTAVFAVPQVRSFAMAGALQYWLVGALCALLLVAASVLSYRLVEKPGIAQGKRARSGLRRLPAAQTARS</sequence>
<dbReference type="EMBL" id="JAUSRD010000006">
    <property type="protein sequence ID" value="MDP9893842.1"/>
    <property type="molecule type" value="Genomic_DNA"/>
</dbReference>
<dbReference type="Proteomes" id="UP001242045">
    <property type="component" value="Unassembled WGS sequence"/>
</dbReference>
<evidence type="ECO:0000256" key="1">
    <source>
        <dbReference type="SAM" id="Phobius"/>
    </source>
</evidence>
<reference evidence="3" key="1">
    <citation type="submission" date="2023-07" db="EMBL/GenBank/DDBJ databases">
        <title>Sorghum-associated microbial communities from plants grown in Nebraska, USA.</title>
        <authorList>
            <person name="Schachtman D."/>
        </authorList>
    </citation>
    <scope>NUCLEOTIDE SEQUENCE</scope>
    <source>
        <strain evidence="3">DS3754</strain>
    </source>
</reference>
<protein>
    <submittedName>
        <fullName evidence="3">Peptidoglycan/LPS O-acetylase OafA/YrhL</fullName>
    </submittedName>
</protein>
<feature type="transmembrane region" description="Helical" evidence="1">
    <location>
        <begin position="43"/>
        <end position="64"/>
    </location>
</feature>
<dbReference type="GO" id="GO:0016747">
    <property type="term" value="F:acyltransferase activity, transferring groups other than amino-acyl groups"/>
    <property type="evidence" value="ECO:0007669"/>
    <property type="project" value="InterPro"/>
</dbReference>
<keyword evidence="1" id="KW-1133">Transmembrane helix</keyword>